<evidence type="ECO:0000256" key="8">
    <source>
        <dbReference type="ARBA" id="ARBA00022553"/>
    </source>
</evidence>
<evidence type="ECO:0000256" key="14">
    <source>
        <dbReference type="SAM" id="MobiDB-lite"/>
    </source>
</evidence>
<feature type="compositionally biased region" description="Polar residues" evidence="14">
    <location>
        <begin position="275"/>
        <end position="291"/>
    </location>
</feature>
<feature type="domain" description="PH" evidence="15">
    <location>
        <begin position="36"/>
        <end position="131"/>
    </location>
</feature>
<evidence type="ECO:0000256" key="7">
    <source>
        <dbReference type="ARBA" id="ARBA00022490"/>
    </source>
</evidence>
<comment type="subcellular location">
    <subcellularLocation>
        <location evidence="1">Cell membrane</location>
    </subcellularLocation>
    <subcellularLocation>
        <location evidence="2">Cytoplasm</location>
        <location evidence="2">Cytosol</location>
    </subcellularLocation>
    <subcellularLocation>
        <location evidence="3">Endoplasmic reticulum membrane</location>
    </subcellularLocation>
</comment>
<evidence type="ECO:0000256" key="12">
    <source>
        <dbReference type="ARBA" id="ARBA00023136"/>
    </source>
</evidence>
<dbReference type="GO" id="GO:0005634">
    <property type="term" value="C:nucleus"/>
    <property type="evidence" value="ECO:0007669"/>
    <property type="project" value="UniProtKB-ARBA"/>
</dbReference>
<dbReference type="Gene3D" id="2.40.160.120">
    <property type="match status" value="1"/>
</dbReference>
<dbReference type="GO" id="GO:0015485">
    <property type="term" value="F:cholesterol binding"/>
    <property type="evidence" value="ECO:0007669"/>
    <property type="project" value="TreeGrafter"/>
</dbReference>
<dbReference type="GO" id="GO:0097038">
    <property type="term" value="C:perinuclear endoplasmic reticulum"/>
    <property type="evidence" value="ECO:0007669"/>
    <property type="project" value="TreeGrafter"/>
</dbReference>
<dbReference type="InterPro" id="IPR041680">
    <property type="entry name" value="PH_8"/>
</dbReference>
<dbReference type="PANTHER" id="PTHR10972">
    <property type="entry name" value="OXYSTEROL-BINDING PROTEIN-RELATED"/>
    <property type="match status" value="1"/>
</dbReference>
<feature type="region of interest" description="Disordered" evidence="14">
    <location>
        <begin position="464"/>
        <end position="517"/>
    </location>
</feature>
<dbReference type="SUPFAM" id="SSF50729">
    <property type="entry name" value="PH domain-like"/>
    <property type="match status" value="1"/>
</dbReference>
<evidence type="ECO:0000256" key="6">
    <source>
        <dbReference type="ARBA" id="ARBA00022475"/>
    </source>
</evidence>
<keyword evidence="5" id="KW-0813">Transport</keyword>
<dbReference type="EMBL" id="LR788721">
    <property type="protein sequence ID" value="CAB3264583.1"/>
    <property type="molecule type" value="mRNA"/>
</dbReference>
<dbReference type="SMART" id="SM00233">
    <property type="entry name" value="PH"/>
    <property type="match status" value="1"/>
</dbReference>
<keyword evidence="8" id="KW-0597">Phosphoprotein</keyword>
<proteinExistence type="evidence at transcript level"/>
<evidence type="ECO:0000256" key="10">
    <source>
        <dbReference type="ARBA" id="ARBA00023055"/>
    </source>
</evidence>
<keyword evidence="12" id="KW-0472">Membrane</keyword>
<dbReference type="FunFam" id="2.40.160.120:FF:000001">
    <property type="entry name" value="Oxysterol-binding protein"/>
    <property type="match status" value="1"/>
</dbReference>
<evidence type="ECO:0000256" key="13">
    <source>
        <dbReference type="SAM" id="Coils"/>
    </source>
</evidence>
<evidence type="ECO:0000256" key="5">
    <source>
        <dbReference type="ARBA" id="ARBA00022448"/>
    </source>
</evidence>
<keyword evidence="13" id="KW-0175">Coiled coil</keyword>
<evidence type="ECO:0000313" key="16">
    <source>
        <dbReference type="EMBL" id="CAB3264583.1"/>
    </source>
</evidence>
<dbReference type="InterPro" id="IPR001849">
    <property type="entry name" value="PH_domain"/>
</dbReference>
<feature type="region of interest" description="Disordered" evidence="14">
    <location>
        <begin position="815"/>
        <end position="840"/>
    </location>
</feature>
<evidence type="ECO:0000256" key="2">
    <source>
        <dbReference type="ARBA" id="ARBA00004514"/>
    </source>
</evidence>
<dbReference type="InterPro" id="IPR037239">
    <property type="entry name" value="OSBP_sf"/>
</dbReference>
<feature type="compositionally biased region" description="Polar residues" evidence="14">
    <location>
        <begin position="248"/>
        <end position="260"/>
    </location>
</feature>
<dbReference type="PANTHER" id="PTHR10972:SF203">
    <property type="entry name" value="OXYSTEROL-BINDING PROTEIN HOMOLOG 3"/>
    <property type="match status" value="1"/>
</dbReference>
<dbReference type="GO" id="GO:0120015">
    <property type="term" value="F:sterol transfer activity"/>
    <property type="evidence" value="ECO:0007669"/>
    <property type="project" value="UniProtKB-ARBA"/>
</dbReference>
<dbReference type="SUPFAM" id="SSF144000">
    <property type="entry name" value="Oxysterol-binding protein-like"/>
    <property type="match status" value="1"/>
</dbReference>
<comment type="similarity">
    <text evidence="4">Belongs to the OSBP family.</text>
</comment>
<dbReference type="PROSITE" id="PS50003">
    <property type="entry name" value="PH_DOMAIN"/>
    <property type="match status" value="1"/>
</dbReference>
<dbReference type="GO" id="GO:0005886">
    <property type="term" value="C:plasma membrane"/>
    <property type="evidence" value="ECO:0007669"/>
    <property type="project" value="UniProtKB-SubCell"/>
</dbReference>
<dbReference type="FunFam" id="2.30.29.30:FF:000011">
    <property type="entry name" value="Oxysterol-binding protein"/>
    <property type="match status" value="1"/>
</dbReference>
<evidence type="ECO:0000256" key="3">
    <source>
        <dbReference type="ARBA" id="ARBA00004586"/>
    </source>
</evidence>
<evidence type="ECO:0000259" key="15">
    <source>
        <dbReference type="PROSITE" id="PS50003"/>
    </source>
</evidence>
<gene>
    <name evidence="16" type="primary">Osbpl6</name>
</gene>
<dbReference type="InterPro" id="IPR000648">
    <property type="entry name" value="Oxysterol-bd"/>
</dbReference>
<dbReference type="GO" id="GO:0005789">
    <property type="term" value="C:endoplasmic reticulum membrane"/>
    <property type="evidence" value="ECO:0007669"/>
    <property type="project" value="UniProtKB-SubCell"/>
</dbReference>
<evidence type="ECO:0000256" key="4">
    <source>
        <dbReference type="ARBA" id="ARBA00008842"/>
    </source>
</evidence>
<dbReference type="Gene3D" id="2.30.29.30">
    <property type="entry name" value="Pleckstrin-homology domain (PH domain)/Phosphotyrosine-binding domain (PTB)"/>
    <property type="match status" value="1"/>
</dbReference>
<dbReference type="Gene3D" id="3.30.70.3490">
    <property type="match status" value="1"/>
</dbReference>
<evidence type="ECO:0000256" key="11">
    <source>
        <dbReference type="ARBA" id="ARBA00023121"/>
    </source>
</evidence>
<feature type="compositionally biased region" description="Basic residues" evidence="14">
    <location>
        <begin position="220"/>
        <end position="233"/>
    </location>
</feature>
<feature type="region of interest" description="Disordered" evidence="14">
    <location>
        <begin position="206"/>
        <end position="291"/>
    </location>
</feature>
<feature type="compositionally biased region" description="Low complexity" evidence="14">
    <location>
        <begin position="234"/>
        <end position="247"/>
    </location>
</feature>
<dbReference type="Pfam" id="PF01237">
    <property type="entry name" value="Oxysterol_BP"/>
    <property type="match status" value="1"/>
</dbReference>
<reference evidence="16" key="1">
    <citation type="submission" date="2020-04" db="EMBL/GenBank/DDBJ databases">
        <authorList>
            <person name="Neveu A P."/>
        </authorList>
    </citation>
    <scope>NUCLEOTIDE SEQUENCE</scope>
    <source>
        <tissue evidence="16">Whole embryo</tissue>
    </source>
</reference>
<keyword evidence="11" id="KW-0446">Lipid-binding</keyword>
<feature type="coiled-coil region" evidence="13">
    <location>
        <begin position="382"/>
        <end position="409"/>
    </location>
</feature>
<feature type="compositionally biased region" description="Acidic residues" evidence="14">
    <location>
        <begin position="464"/>
        <end position="488"/>
    </location>
</feature>
<dbReference type="AlphaFoldDB" id="A0A6F9DNM4"/>
<keyword evidence="7" id="KW-0963">Cytoplasm</keyword>
<evidence type="ECO:0000256" key="1">
    <source>
        <dbReference type="ARBA" id="ARBA00004236"/>
    </source>
</evidence>
<accession>A0A6F9DNM4</accession>
<keyword evidence="9" id="KW-0256">Endoplasmic reticulum</keyword>
<dbReference type="InterPro" id="IPR011993">
    <property type="entry name" value="PH-like_dom_sf"/>
</dbReference>
<sequence length="888" mass="100874">MSTIKHALEVGNTLGMAAAPVIDSEREMSAPGKNIPKKCEGYLMKKKKWPMKGWHKRYFLLDSGFLKYAKSPHSIAKNKLHGMMDVGMSVMSTKKNSKTIDLDAEDTIFHIKIKSSEMYLTWVTHLRQHREFRQSELKKDATLTSSNTLDTFKSPSSPIEDVDGLVKDQESVFESCSQDLQRVERDLFKLSDLLKQLQLDSTTQLMTISNVPPSPSLSKKEKKQSKKAAKKNLKAANSLSSASSQAPTSPVTPNHTNTLSPDGFKVPQVPDSLDTMHSLSHSNPDLSDVSLASRSTYGEDDWHELKMSKSQHSTPTHPHPPRAATFSVSSTSVNNNVSVRVCELTNTHEKFLTTAVKVHNTLATVMESLSQKEENQRNLSALTALKSSVHQLTNENQELRSRLQRIHQDSCITEQNSHSVSKRKFGTNRPVLSQLSQFSESQLSIPETASEMFYDAEEYLLTDEDSTTDTDGSEAGDDDVSSEADLSETESTSAQSLPYEVEEISPESLDSLRRSKLPCPRPDTDVSLWNILKKNIGKDLSKVAMPVTLNEPLNALQLLCEELEYSDLLEKANDCDDPYERMMYVAAFAVSAYSSTYYRAGQKPFNPILGETYECIREDRGFRFLAEQVSHHPPISVCHAHGECFQFWQDSRFKNKFWGKSMEIFPIGSVHVKLERFNEVYSWKKVTSCVHNIMSGTRWIEHYGDMVITCHDVTCKIAFSKSGYWNNKSGEVSGAVMNSDGEVELRIHGKWYEGLYSGVGNRSKSIWRPGAMPPDYDRYYGFTRFAVELNELEEHEINMLPRTDTRLRPDQRALEDGDIPLAEKEKQRVEQLQRDQKKERDAKNLEYTPLFFRKTGSASNETWEFNSEYWKLRNNPGFKNYEKLPKLW</sequence>
<dbReference type="Pfam" id="PF15409">
    <property type="entry name" value="PH_8"/>
    <property type="match status" value="1"/>
</dbReference>
<dbReference type="GO" id="GO:0005829">
    <property type="term" value="C:cytosol"/>
    <property type="evidence" value="ECO:0007669"/>
    <property type="project" value="UniProtKB-SubCell"/>
</dbReference>
<dbReference type="GO" id="GO:0006699">
    <property type="term" value="P:bile acid biosynthetic process"/>
    <property type="evidence" value="ECO:0007669"/>
    <property type="project" value="UniProtKB-ARBA"/>
</dbReference>
<evidence type="ECO:0000256" key="9">
    <source>
        <dbReference type="ARBA" id="ARBA00022824"/>
    </source>
</evidence>
<name>A0A6F9DNM4_9ASCI</name>
<organism evidence="16">
    <name type="scientific">Phallusia mammillata</name>
    <dbReference type="NCBI Taxonomy" id="59560"/>
    <lineage>
        <taxon>Eukaryota</taxon>
        <taxon>Metazoa</taxon>
        <taxon>Chordata</taxon>
        <taxon>Tunicata</taxon>
        <taxon>Ascidiacea</taxon>
        <taxon>Phlebobranchia</taxon>
        <taxon>Ascidiidae</taxon>
        <taxon>Phallusia</taxon>
    </lineage>
</organism>
<keyword evidence="10" id="KW-0445">Lipid transport</keyword>
<keyword evidence="6" id="KW-1003">Cell membrane</keyword>
<protein>
    <submittedName>
        <fullName evidence="16">Oxysterol-binding protein-related protein 6</fullName>
    </submittedName>
</protein>